<dbReference type="AlphaFoldDB" id="D6ZJJ2"/>
<dbReference type="HOGENOM" id="CLU_3202130_0_0_11"/>
<dbReference type="KEGG" id="mcu:HMPREF0573_10572"/>
<keyword evidence="2" id="KW-1185">Reference proteome</keyword>
<reference evidence="2" key="1">
    <citation type="submission" date="2010-03" db="EMBL/GenBank/DDBJ databases">
        <title>Complete sequence of Mobiluncus curtisii ATCC 43063.</title>
        <authorList>
            <person name="Muzny D."/>
            <person name="Qin X."/>
            <person name="Deng J."/>
            <person name="Jiang H."/>
            <person name="Liu Y."/>
            <person name="Qu J."/>
            <person name="Song X.-Z."/>
            <person name="Zhang L."/>
            <person name="Thornton R."/>
            <person name="Coyle M."/>
            <person name="Francisco L."/>
            <person name="Jackson L."/>
            <person name="Javaid M."/>
            <person name="Korchina V."/>
            <person name="Kovar C."/>
            <person name="Mata R."/>
            <person name="Mathew T."/>
            <person name="Ngo R."/>
            <person name="Nguyen L."/>
            <person name="Nguyen N."/>
            <person name="Okwuonu G."/>
            <person name="Ongeri F."/>
            <person name="Pham C."/>
            <person name="Simmons D."/>
            <person name="Wilczek-Boney K."/>
            <person name="Hale W."/>
            <person name="Jakkamsetti A."/>
            <person name="Pham P."/>
            <person name="Ruth R."/>
            <person name="San Lucas F."/>
            <person name="Warren J."/>
            <person name="Zhang J."/>
            <person name="Zhao Z."/>
            <person name="Zhou C."/>
            <person name="Zhu D."/>
            <person name="Lee S."/>
            <person name="Bess C."/>
            <person name="Blankenburg K."/>
            <person name="Forbes L."/>
            <person name="Fu Q."/>
            <person name="Gubbala S."/>
            <person name="Hirani K."/>
            <person name="Jayaseelan J.C."/>
            <person name="Lara F."/>
            <person name="Munidasa M."/>
            <person name="Palculict T."/>
            <person name="Patil S."/>
            <person name="Pu L.-L."/>
            <person name="Saada N."/>
            <person name="Tang L."/>
            <person name="Weissenberger G."/>
            <person name="Zhu Y."/>
            <person name="Hemphill L."/>
            <person name="Shang Y."/>
            <person name="Youmans B."/>
            <person name="Ayvaz T."/>
            <person name="Ross M."/>
            <person name="Santibanez J."/>
            <person name="Aqrawi P."/>
            <person name="Gross S."/>
            <person name="Joshi V."/>
            <person name="Fowler G."/>
            <person name="Nazareth L."/>
            <person name="Reid J."/>
            <person name="Worley K."/>
            <person name="Petrosino J."/>
            <person name="Highlander S."/>
            <person name="Gibbs R."/>
            <person name="Gibbs R."/>
        </authorList>
    </citation>
    <scope>NUCLEOTIDE SEQUENCE [LARGE SCALE GENOMIC DNA]</scope>
    <source>
        <strain evidence="2">ATCC 43063 / DSM 2711 / V125</strain>
    </source>
</reference>
<proteinExistence type="predicted"/>
<evidence type="ECO:0000313" key="1">
    <source>
        <dbReference type="EMBL" id="ADI66891.1"/>
    </source>
</evidence>
<dbReference type="Proteomes" id="UP000006742">
    <property type="component" value="Chromosome"/>
</dbReference>
<protein>
    <submittedName>
        <fullName evidence="1">Uncharacterized protein</fullName>
    </submittedName>
</protein>
<accession>D6ZJJ2</accession>
<dbReference type="EMBL" id="CP001992">
    <property type="protein sequence ID" value="ADI66891.1"/>
    <property type="molecule type" value="Genomic_DNA"/>
</dbReference>
<name>D6ZJJ2_MOBCV</name>
<evidence type="ECO:0000313" key="2">
    <source>
        <dbReference type="Proteomes" id="UP000006742"/>
    </source>
</evidence>
<organism evidence="1 2">
    <name type="scientific">Mobiluncus curtisii (strain ATCC 43063 / DSM 2711 / V125)</name>
    <name type="common">Falcivibrio vaginalis</name>
    <dbReference type="NCBI Taxonomy" id="548479"/>
    <lineage>
        <taxon>Bacteria</taxon>
        <taxon>Bacillati</taxon>
        <taxon>Actinomycetota</taxon>
        <taxon>Actinomycetes</taxon>
        <taxon>Actinomycetales</taxon>
        <taxon>Actinomycetaceae</taxon>
        <taxon>Mobiluncus</taxon>
    </lineage>
</organism>
<gene>
    <name evidence="1" type="ordered locus">HMPREF0573_10572</name>
</gene>
<sequence length="45" mass="5030">MPTGHCFYAASTVFATAHSRYARCRRAICLIPAGAYFVERATEDF</sequence>